<keyword evidence="1" id="KW-0808">Transferase</keyword>
<proteinExistence type="predicted"/>
<accession>A0A4U8Z1X7</accession>
<organism evidence="1 2">
    <name type="scientific">Methylocella tundrae</name>
    <dbReference type="NCBI Taxonomy" id="227605"/>
    <lineage>
        <taxon>Bacteria</taxon>
        <taxon>Pseudomonadati</taxon>
        <taxon>Pseudomonadota</taxon>
        <taxon>Alphaproteobacteria</taxon>
        <taxon>Hyphomicrobiales</taxon>
        <taxon>Beijerinckiaceae</taxon>
        <taxon>Methylocella</taxon>
    </lineage>
</organism>
<protein>
    <submittedName>
        <fullName evidence="1">Glycosyltransferase</fullName>
    </submittedName>
</protein>
<dbReference type="EMBL" id="LR536450">
    <property type="protein sequence ID" value="VFU09314.1"/>
    <property type="molecule type" value="Genomic_DNA"/>
</dbReference>
<name>A0A4U8Z1X7_METTU</name>
<dbReference type="GO" id="GO:0016740">
    <property type="term" value="F:transferase activity"/>
    <property type="evidence" value="ECO:0007669"/>
    <property type="project" value="UniProtKB-KW"/>
</dbReference>
<reference evidence="1 2" key="1">
    <citation type="submission" date="2019-03" db="EMBL/GenBank/DDBJ databases">
        <authorList>
            <person name="Kox A.R. M."/>
        </authorList>
    </citation>
    <scope>NUCLEOTIDE SEQUENCE [LARGE SCALE GENOMIC DNA]</scope>
    <source>
        <strain evidence="1">MTUNDRAET4 annotated genome</strain>
    </source>
</reference>
<sequence length="289" mass="32056">MGIATAGRTAILNDMLRGLARQARQPDKVFVCPASDQDFDMTQAATLPYPIQRVRGLRGSCAQRNAIIDVSKGFDVLVFFDDDFFASRDFLAEVERCFLRQPTTVAASGRVIADGIKGPGLDVAAAHAALASHESLRSGAGSVEQYNAYGCNMAVRLAAVHALNLRFDENLPLYGWLEDVDFCRRLACRGRIIKNEHMIGVHLGHKGGRSTGLRLGYSQIANPIYLWRKGTFRLDLALRQMGMNLAANFGKVLRPEPWIDRRGRVRGNVLALIDLMRGRLDPRRVLYLS</sequence>
<dbReference type="AlphaFoldDB" id="A0A4U8Z1X7"/>
<dbReference type="CDD" id="cd00761">
    <property type="entry name" value="Glyco_tranf_GTA_type"/>
    <property type="match status" value="1"/>
</dbReference>
<dbReference type="InterPro" id="IPR029044">
    <property type="entry name" value="Nucleotide-diphossugar_trans"/>
</dbReference>
<evidence type="ECO:0000313" key="2">
    <source>
        <dbReference type="Proteomes" id="UP000294360"/>
    </source>
</evidence>
<gene>
    <name evidence="1" type="ORF">MTUNDRAET4_2427</name>
</gene>
<dbReference type="KEGG" id="mtun:MTUNDRAET4_2427"/>
<evidence type="ECO:0000313" key="1">
    <source>
        <dbReference type="EMBL" id="VFU09314.1"/>
    </source>
</evidence>
<dbReference type="SUPFAM" id="SSF53448">
    <property type="entry name" value="Nucleotide-diphospho-sugar transferases"/>
    <property type="match status" value="1"/>
</dbReference>
<dbReference type="Gene3D" id="3.90.550.10">
    <property type="entry name" value="Spore Coat Polysaccharide Biosynthesis Protein SpsA, Chain A"/>
    <property type="match status" value="1"/>
</dbReference>
<dbReference type="Proteomes" id="UP000294360">
    <property type="component" value="Chromosome"/>
</dbReference>